<reference key="1">
    <citation type="submission" date="2010-11" db="EMBL/GenBank/DDBJ databases">
        <title>The complete genome of Bacteroides helcogenes P 36-108.</title>
        <authorList>
            <consortium name="US DOE Joint Genome Institute (JGI-PGF)"/>
            <person name="Lucas S."/>
            <person name="Copeland A."/>
            <person name="Lapidus A."/>
            <person name="Bruce D."/>
            <person name="Goodwin L."/>
            <person name="Pitluck S."/>
            <person name="Kyrpides N."/>
            <person name="Mavromatis K."/>
            <person name="Ivanova N."/>
            <person name="Zeytun A."/>
            <person name="Brettin T."/>
            <person name="Detter J.C."/>
            <person name="Tapia R."/>
            <person name="Han C."/>
            <person name="Land M."/>
            <person name="Hauser L."/>
            <person name="Markowitz V."/>
            <person name="Cheng J.-F."/>
            <person name="Hugenholtz P."/>
            <person name="Woyke T."/>
            <person name="Wu D."/>
            <person name="Gronow S."/>
            <person name="Wellnitz S."/>
            <person name="Brambilla E."/>
            <person name="Klenk H.-P."/>
            <person name="Eisen J.A."/>
        </authorList>
    </citation>
    <scope>NUCLEOTIDE SEQUENCE</scope>
    <source>
        <strain>P 36-108</strain>
    </source>
</reference>
<keyword evidence="4" id="KW-0472">Membrane</keyword>
<comment type="similarity">
    <text evidence="2">Belongs to the bacteroidetes fimbrillin superfamily. FimB/Mfa2 family.</text>
</comment>
<evidence type="ECO:0000256" key="2">
    <source>
        <dbReference type="ARBA" id="ARBA00007248"/>
    </source>
</evidence>
<dbReference type="GO" id="GO:0009279">
    <property type="term" value="C:cell outer membrane"/>
    <property type="evidence" value="ECO:0007669"/>
    <property type="project" value="UniProtKB-SubCell"/>
</dbReference>
<evidence type="ECO:0000256" key="1">
    <source>
        <dbReference type="ARBA" id="ARBA00004442"/>
    </source>
</evidence>
<proteinExistence type="inferred from homology"/>
<dbReference type="PROSITE" id="PS51257">
    <property type="entry name" value="PROKAR_LIPOPROTEIN"/>
    <property type="match status" value="1"/>
</dbReference>
<dbReference type="EMBL" id="CP002352">
    <property type="protein sequence ID" value="ADV43892.1"/>
    <property type="molecule type" value="Genomic_DNA"/>
</dbReference>
<keyword evidence="7" id="KW-0449">Lipoprotein</keyword>
<dbReference type="eggNOG" id="ENOG5033TBW">
    <property type="taxonomic scope" value="Bacteria"/>
</dbReference>
<dbReference type="HOGENOM" id="CLU_777691_0_0_10"/>
<name>E6SPQ1_BACT6</name>
<keyword evidence="5" id="KW-0564">Palmitate</keyword>
<dbReference type="KEGG" id="bhl:Bache_1914"/>
<evidence type="ECO:0000256" key="6">
    <source>
        <dbReference type="ARBA" id="ARBA00023237"/>
    </source>
</evidence>
<keyword evidence="3" id="KW-0732">Signal</keyword>
<dbReference type="Proteomes" id="UP000008630">
    <property type="component" value="Chromosome"/>
</dbReference>
<keyword evidence="6" id="KW-0998">Cell outer membrane</keyword>
<sequence>MRRLRHIYYLLALIGTMLASCTNGDIIESRDKTQLSLTINLTDTRASEAENYDLATERYISDVAVYLFSGTGDFIERLSATTLMGTDGDATRTIFGVLNHDYSAYTAGVEVVVLTNLATRGVTAPATVSNKTDLYSKLTYNYTAGNEWKFQDSPKQHIPMSGCSSSMTITAGKVNTATISLYRAVARVDVLLNGGEGFDHFTPTGLKITRYNRTGHCASQNGAIHVPADAAAATNAAALFRPDYSTQLYRIYIPEFDNSGAEHAQIELTGNLKAAGDATAISKTYYMNFKFNDKENTDIVRNNLYRFLITKINDEITVNQSLVYEVEKWGTVSVNVPSFN</sequence>
<evidence type="ECO:0000256" key="7">
    <source>
        <dbReference type="ARBA" id="ARBA00023288"/>
    </source>
</evidence>
<dbReference type="OrthoDB" id="1070908at2"/>
<dbReference type="Gene3D" id="2.60.40.2580">
    <property type="match status" value="1"/>
</dbReference>
<comment type="subcellular location">
    <subcellularLocation>
        <location evidence="1">Cell outer membrane</location>
    </subcellularLocation>
</comment>
<organism evidence="8 9">
    <name type="scientific">Bacteroides helcogenes (strain ATCC 35417 / DSM 20613 / JCM 6297 / CCUG 15421 / P 36-108)</name>
    <dbReference type="NCBI Taxonomy" id="693979"/>
    <lineage>
        <taxon>Bacteria</taxon>
        <taxon>Pseudomonadati</taxon>
        <taxon>Bacteroidota</taxon>
        <taxon>Bacteroidia</taxon>
        <taxon>Bacteroidales</taxon>
        <taxon>Bacteroidaceae</taxon>
        <taxon>Bacteroides</taxon>
    </lineage>
</organism>
<evidence type="ECO:0000313" key="8">
    <source>
        <dbReference type="EMBL" id="ADV43892.1"/>
    </source>
</evidence>
<gene>
    <name evidence="8" type="ordered locus">Bache_1914</name>
</gene>
<dbReference type="AlphaFoldDB" id="E6SPQ1"/>
<dbReference type="STRING" id="693979.Bache_1914"/>
<dbReference type="InterPro" id="IPR014941">
    <property type="entry name" value="FimB/Mfa2/Mfa3"/>
</dbReference>
<keyword evidence="9" id="KW-1185">Reference proteome</keyword>
<dbReference type="Pfam" id="PF08842">
    <property type="entry name" value="Mfa2"/>
    <property type="match status" value="1"/>
</dbReference>
<evidence type="ECO:0000256" key="4">
    <source>
        <dbReference type="ARBA" id="ARBA00023136"/>
    </source>
</evidence>
<dbReference type="PATRIC" id="fig|693979.3.peg.2020"/>
<accession>E6SPQ1</accession>
<dbReference type="RefSeq" id="WP_013547486.1">
    <property type="nucleotide sequence ID" value="NC_014933.1"/>
</dbReference>
<evidence type="ECO:0000256" key="3">
    <source>
        <dbReference type="ARBA" id="ARBA00022729"/>
    </source>
</evidence>
<evidence type="ECO:0008006" key="10">
    <source>
        <dbReference type="Google" id="ProtNLM"/>
    </source>
</evidence>
<evidence type="ECO:0000256" key="5">
    <source>
        <dbReference type="ARBA" id="ARBA00023139"/>
    </source>
</evidence>
<protein>
    <recommendedName>
        <fullName evidence="10">Major fimbrial subunit protein N-terminal domain-containing protein</fullName>
    </recommendedName>
</protein>
<reference evidence="8 9" key="2">
    <citation type="journal article" date="2011" name="Stand. Genomic Sci.">
        <title>Complete genome sequence of Bacteroides helcogenes type strain (P 36-108).</title>
        <authorList>
            <person name="Pati A."/>
            <person name="Gronow S."/>
            <person name="Zeytun A."/>
            <person name="Lapidus A."/>
            <person name="Nolan M."/>
            <person name="Hammon N."/>
            <person name="Deshpande S."/>
            <person name="Cheng J.F."/>
            <person name="Tapia R."/>
            <person name="Han C."/>
            <person name="Goodwin L."/>
            <person name="Pitluck S."/>
            <person name="Liolios K."/>
            <person name="Pagani I."/>
            <person name="Ivanova N."/>
            <person name="Mavromatis K."/>
            <person name="Chen A."/>
            <person name="Palaniappan K."/>
            <person name="Land M."/>
            <person name="Hauser L."/>
            <person name="Chang Y.J."/>
            <person name="Jeffries C.D."/>
            <person name="Detter J.C."/>
            <person name="Brambilla E."/>
            <person name="Rohde M."/>
            <person name="Goker M."/>
            <person name="Woyke T."/>
            <person name="Bristow J."/>
            <person name="Eisen J.A."/>
            <person name="Markowitz V."/>
            <person name="Hugenholtz P."/>
            <person name="Kyrpides N.C."/>
            <person name="Klenk H.P."/>
            <person name="Lucas S."/>
        </authorList>
    </citation>
    <scope>NUCLEOTIDE SEQUENCE [LARGE SCALE GENOMIC DNA]</scope>
    <source>
        <strain evidence="9">ATCC 35417 / DSM 20613 / JCM 6297 / CCUG 15421 / P 36-108</strain>
    </source>
</reference>
<evidence type="ECO:0000313" key="9">
    <source>
        <dbReference type="Proteomes" id="UP000008630"/>
    </source>
</evidence>